<sequence>MQRTRTTTPPPGGAARQGERLMWLTPHRVFYAGLLGAAAERTMGGHGVCVSPAGAPPNRIRIGGGAWQSGELIVVPPHVPHQVESEHPLIFSLLIESESVDPARMPAFLQHCGPVEAPAFVQRVRDAHARLLAASQRGTDFDGFDFDRLFFGEALAPRVLDPRIRKVAEAINADPAAPTSAEDCAASVHLSFSRFLHLFKQETGMAFRAFRAWKRARSLLRYVRQASTLTDIALDTGYPDSTHFSHSIRQVYGLKPSDILAGSRRLALHDAAGGFRH</sequence>
<protein>
    <submittedName>
        <fullName evidence="5">HTH-type transcriptional activator RhaS</fullName>
    </submittedName>
</protein>
<dbReference type="EMBL" id="LR743507">
    <property type="protein sequence ID" value="CAA2099099.1"/>
    <property type="molecule type" value="Genomic_DNA"/>
</dbReference>
<dbReference type="InterPro" id="IPR009057">
    <property type="entry name" value="Homeodomain-like_sf"/>
</dbReference>
<dbReference type="GO" id="GO:0043565">
    <property type="term" value="F:sequence-specific DNA binding"/>
    <property type="evidence" value="ECO:0007669"/>
    <property type="project" value="InterPro"/>
</dbReference>
<evidence type="ECO:0000256" key="1">
    <source>
        <dbReference type="ARBA" id="ARBA00023015"/>
    </source>
</evidence>
<evidence type="ECO:0000259" key="4">
    <source>
        <dbReference type="PROSITE" id="PS01124"/>
    </source>
</evidence>
<evidence type="ECO:0000256" key="3">
    <source>
        <dbReference type="ARBA" id="ARBA00023163"/>
    </source>
</evidence>
<dbReference type="PANTHER" id="PTHR43436:SF1">
    <property type="entry name" value="TRANSCRIPTIONAL REGULATORY PROTEIN"/>
    <property type="match status" value="1"/>
</dbReference>
<dbReference type="GO" id="GO:0003700">
    <property type="term" value="F:DNA-binding transcription factor activity"/>
    <property type="evidence" value="ECO:0007669"/>
    <property type="project" value="InterPro"/>
</dbReference>
<keyword evidence="3" id="KW-0804">Transcription</keyword>
<dbReference type="PANTHER" id="PTHR43436">
    <property type="entry name" value="ARAC-FAMILY TRANSCRIPTIONAL REGULATOR"/>
    <property type="match status" value="1"/>
</dbReference>
<evidence type="ECO:0000256" key="2">
    <source>
        <dbReference type="ARBA" id="ARBA00023125"/>
    </source>
</evidence>
<dbReference type="PROSITE" id="PS01124">
    <property type="entry name" value="HTH_ARAC_FAMILY_2"/>
    <property type="match status" value="1"/>
</dbReference>
<feature type="domain" description="HTH araC/xylS-type" evidence="4">
    <location>
        <begin position="165"/>
        <end position="262"/>
    </location>
</feature>
<gene>
    <name evidence="5" type="primary">rhaS</name>
    <name evidence="5" type="ORF">VVAX_00043</name>
</gene>
<proteinExistence type="predicted"/>
<evidence type="ECO:0000313" key="5">
    <source>
        <dbReference type="EMBL" id="CAA2099099.1"/>
    </source>
</evidence>
<dbReference type="Gene3D" id="1.10.10.60">
    <property type="entry name" value="Homeodomain-like"/>
    <property type="match status" value="2"/>
</dbReference>
<dbReference type="PROSITE" id="PS00041">
    <property type="entry name" value="HTH_ARAC_FAMILY_1"/>
    <property type="match status" value="1"/>
</dbReference>
<dbReference type="SUPFAM" id="SSF46689">
    <property type="entry name" value="Homeodomain-like"/>
    <property type="match status" value="1"/>
</dbReference>
<reference evidence="5" key="1">
    <citation type="submission" date="2019-12" db="EMBL/GenBank/DDBJ databases">
        <authorList>
            <person name="Cremers G."/>
        </authorList>
    </citation>
    <scope>NUCLEOTIDE SEQUENCE</scope>
    <source>
        <strain evidence="5">Vvax</strain>
    </source>
</reference>
<keyword evidence="2" id="KW-0238">DNA-binding</keyword>
<keyword evidence="1" id="KW-0805">Transcription regulation</keyword>
<accession>A0A679IK87</accession>
<organism evidence="5">
    <name type="scientific">Variovorax paradoxus</name>
    <dbReference type="NCBI Taxonomy" id="34073"/>
    <lineage>
        <taxon>Bacteria</taxon>
        <taxon>Pseudomonadati</taxon>
        <taxon>Pseudomonadota</taxon>
        <taxon>Betaproteobacteria</taxon>
        <taxon>Burkholderiales</taxon>
        <taxon>Comamonadaceae</taxon>
        <taxon>Variovorax</taxon>
    </lineage>
</organism>
<dbReference type="Pfam" id="PF12833">
    <property type="entry name" value="HTH_18"/>
    <property type="match status" value="1"/>
</dbReference>
<dbReference type="RefSeq" id="WP_339087835.1">
    <property type="nucleotide sequence ID" value="NZ_LR743507.1"/>
</dbReference>
<dbReference type="SMART" id="SM00342">
    <property type="entry name" value="HTH_ARAC"/>
    <property type="match status" value="1"/>
</dbReference>
<dbReference type="InterPro" id="IPR018060">
    <property type="entry name" value="HTH_AraC"/>
</dbReference>
<dbReference type="InterPro" id="IPR018062">
    <property type="entry name" value="HTH_AraC-typ_CS"/>
</dbReference>
<dbReference type="AlphaFoldDB" id="A0A679IK87"/>
<name>A0A679IK87_VARPD</name>